<keyword evidence="1" id="KW-0472">Membrane</keyword>
<feature type="transmembrane region" description="Helical" evidence="1">
    <location>
        <begin position="475"/>
        <end position="493"/>
    </location>
</feature>
<dbReference type="eggNOG" id="arCOG00568">
    <property type="taxonomic scope" value="Archaea"/>
</dbReference>
<feature type="transmembrane region" description="Helical" evidence="1">
    <location>
        <begin position="140"/>
        <end position="157"/>
    </location>
</feature>
<gene>
    <name evidence="2" type="ordered locus">MSWAN_1342</name>
</gene>
<feature type="transmembrane region" description="Helical" evidence="1">
    <location>
        <begin position="163"/>
        <end position="183"/>
    </location>
</feature>
<feature type="transmembrane region" description="Helical" evidence="1">
    <location>
        <begin position="68"/>
        <end position="86"/>
    </location>
</feature>
<dbReference type="Pfam" id="PF09971">
    <property type="entry name" value="DUF2206"/>
    <property type="match status" value="1"/>
</dbReference>
<feature type="transmembrane region" description="Helical" evidence="1">
    <location>
        <begin position="190"/>
        <end position="214"/>
    </location>
</feature>
<feature type="transmembrane region" description="Helical" evidence="1">
    <location>
        <begin position="537"/>
        <end position="556"/>
    </location>
</feature>
<keyword evidence="3" id="KW-1185">Reference proteome</keyword>
<feature type="transmembrane region" description="Helical" evidence="1">
    <location>
        <begin position="294"/>
        <end position="310"/>
    </location>
</feature>
<sequence>MNDWEIKKFLKVVLTVQIAVLGIILLDLMGHKIPILREVIITLYLLFIPGILLLRIFRIHKLGNIETLLYSVGLSIFSIMFFGFLINMLPALGILKPISVNVLIVAISLFVGFLCILSYVIDKKFSHPDFINSKDIFSPYFLFMCLIPFLAIFGTYLKNFNATNILLMILIILIAFMVIAVAFNKIPKKFYPFLVFIISISLLYHTSLISMQLWGWDIQHEFFLANKVIEYSYWDPSLPYNTNAMLSIVILAPIFSKLTGMDITWVFKLIYPLVFSLVPLGLYRFFQKQTDDKLAFLSVFFLMAIFTFYTEMNQLARQEIAELFLVMLFILMVSSNMKKTKRAILSVIFAISLIVSHYGLSYIYLMSLVMVYIILIFVKSSFFKKIVRKFRPNVDPDSNNWNQTILTSTYVFLFIVFALTWYMYLSSSSIIYKIFNIGNHIASSIFTDFLNPEAAQGAAAITFKTTSLLHEVAKYLNLLFQFSIFIGILALLMGRLKNYRFKKEYVVFAMVNFIILIISIVVPYFASALNITRLYHITLFLLAPFSVIGGIILIRFFLTKISNKSWTKDRDIQLKIIYMGVVVLFLFYSGFIYEISGDNPTSFSLSNIDYPVFNDQEVQGLQWLSTNREHGYVYADGYRLSLLSRSFTVSESKDIPQNFSQLKTDSYIFLGNYNTKTGTILIRNKNTTTKNDFYMDYSSLANTKSQIYTNGNVTIYY</sequence>
<dbReference type="STRING" id="868131.MSWAN_1342"/>
<feature type="transmembrane region" description="Helical" evidence="1">
    <location>
        <begin position="576"/>
        <end position="593"/>
    </location>
</feature>
<evidence type="ECO:0000313" key="3">
    <source>
        <dbReference type="Proteomes" id="UP000009231"/>
    </source>
</evidence>
<protein>
    <recommendedName>
        <fullName evidence="4">DUF2206 domain-containing protein</fullName>
    </recommendedName>
</protein>
<feature type="transmembrane region" description="Helical" evidence="1">
    <location>
        <begin position="316"/>
        <end position="335"/>
    </location>
</feature>
<evidence type="ECO:0000256" key="1">
    <source>
        <dbReference type="SAM" id="Phobius"/>
    </source>
</evidence>
<name>F6D6S4_METPW</name>
<evidence type="ECO:0000313" key="2">
    <source>
        <dbReference type="EMBL" id="AEG18357.1"/>
    </source>
</evidence>
<feature type="transmembrane region" description="Helical" evidence="1">
    <location>
        <begin position="364"/>
        <end position="383"/>
    </location>
</feature>
<dbReference type="InterPro" id="IPR018701">
    <property type="entry name" value="DUF2206_membrane"/>
</dbReference>
<dbReference type="Proteomes" id="UP000009231">
    <property type="component" value="Chromosome"/>
</dbReference>
<evidence type="ECO:0008006" key="4">
    <source>
        <dbReference type="Google" id="ProtNLM"/>
    </source>
</evidence>
<keyword evidence="1" id="KW-0812">Transmembrane</keyword>
<keyword evidence="1" id="KW-1133">Transmembrane helix</keyword>
<feature type="transmembrane region" description="Helical" evidence="1">
    <location>
        <begin position="404"/>
        <end position="424"/>
    </location>
</feature>
<feature type="transmembrane region" description="Helical" evidence="1">
    <location>
        <begin position="35"/>
        <end position="56"/>
    </location>
</feature>
<feature type="transmembrane region" description="Helical" evidence="1">
    <location>
        <begin position="98"/>
        <end position="120"/>
    </location>
</feature>
<reference evidence="2 3" key="1">
    <citation type="journal article" date="2014" name="Int. J. Syst. Evol. Microbiol.">
        <title>Methanobacterium paludis sp. nov. and a novel strain of Methanobacterium lacus isolated from northern peatlands.</title>
        <authorList>
            <person name="Cadillo-Quiroz H."/>
            <person name="Brauer S.L."/>
            <person name="Goodson N."/>
            <person name="Yavitt J.B."/>
            <person name="Zinder S.H."/>
        </authorList>
    </citation>
    <scope>NUCLEOTIDE SEQUENCE [LARGE SCALE GENOMIC DNA]</scope>
    <source>
        <strain evidence="3">DSM 25820 / JCM 18151 / SWAN1</strain>
    </source>
</reference>
<dbReference type="HOGENOM" id="CLU_023226_0_0_2"/>
<feature type="transmembrane region" description="Helical" evidence="1">
    <location>
        <begin position="505"/>
        <end position="525"/>
    </location>
</feature>
<feature type="transmembrane region" description="Helical" evidence="1">
    <location>
        <begin position="342"/>
        <end position="358"/>
    </location>
</feature>
<organism evidence="2 3">
    <name type="scientific">Methanobacterium paludis (strain DSM 25820 / JCM 18151 / SWAN1)</name>
    <dbReference type="NCBI Taxonomy" id="868131"/>
    <lineage>
        <taxon>Archaea</taxon>
        <taxon>Methanobacteriati</taxon>
        <taxon>Methanobacteriota</taxon>
        <taxon>Methanomada group</taxon>
        <taxon>Methanobacteria</taxon>
        <taxon>Methanobacteriales</taxon>
        <taxon>Methanobacteriaceae</taxon>
        <taxon>Methanobacterium</taxon>
    </lineage>
</organism>
<feature type="transmembrane region" description="Helical" evidence="1">
    <location>
        <begin position="12"/>
        <end position="29"/>
    </location>
</feature>
<feature type="transmembrane region" description="Helical" evidence="1">
    <location>
        <begin position="263"/>
        <end position="282"/>
    </location>
</feature>
<accession>F6D6S4</accession>
<dbReference type="KEGG" id="mew:MSWAN_1342"/>
<dbReference type="AlphaFoldDB" id="F6D6S4"/>
<proteinExistence type="predicted"/>
<dbReference type="EMBL" id="CP002772">
    <property type="protein sequence ID" value="AEG18357.1"/>
    <property type="molecule type" value="Genomic_DNA"/>
</dbReference>